<dbReference type="Proteomes" id="UP000712600">
    <property type="component" value="Unassembled WGS sequence"/>
</dbReference>
<dbReference type="AlphaFoldDB" id="A0A8S9NWF3"/>
<organism evidence="1 2">
    <name type="scientific">Brassica cretica</name>
    <name type="common">Mustard</name>
    <dbReference type="NCBI Taxonomy" id="69181"/>
    <lineage>
        <taxon>Eukaryota</taxon>
        <taxon>Viridiplantae</taxon>
        <taxon>Streptophyta</taxon>
        <taxon>Embryophyta</taxon>
        <taxon>Tracheophyta</taxon>
        <taxon>Spermatophyta</taxon>
        <taxon>Magnoliopsida</taxon>
        <taxon>eudicotyledons</taxon>
        <taxon>Gunneridae</taxon>
        <taxon>Pentapetalae</taxon>
        <taxon>rosids</taxon>
        <taxon>malvids</taxon>
        <taxon>Brassicales</taxon>
        <taxon>Brassicaceae</taxon>
        <taxon>Brassiceae</taxon>
        <taxon>Brassica</taxon>
    </lineage>
</organism>
<evidence type="ECO:0000313" key="1">
    <source>
        <dbReference type="EMBL" id="KAF3505239.1"/>
    </source>
</evidence>
<evidence type="ECO:0000313" key="2">
    <source>
        <dbReference type="Proteomes" id="UP000712600"/>
    </source>
</evidence>
<accession>A0A8S9NWF3</accession>
<sequence length="102" mass="10499">MKPENKGQTIGEKYSMKRLLQLPASKLLPPGPGFPPPASRFLPPGLGPASGSWVPASGYQVHVLGSGSPPLGLGPRPQVWVPAPGSGSGLRLPGRVIYPSLG</sequence>
<proteinExistence type="predicted"/>
<dbReference type="EMBL" id="QGKX02001621">
    <property type="protein sequence ID" value="KAF3505239.1"/>
    <property type="molecule type" value="Genomic_DNA"/>
</dbReference>
<name>A0A8S9NWF3_BRACR</name>
<reference evidence="1" key="1">
    <citation type="submission" date="2019-12" db="EMBL/GenBank/DDBJ databases">
        <title>Genome sequencing and annotation of Brassica cretica.</title>
        <authorList>
            <person name="Studholme D.J."/>
            <person name="Sarris P."/>
        </authorList>
    </citation>
    <scope>NUCLEOTIDE SEQUENCE</scope>
    <source>
        <strain evidence="1">PFS-109/04</strain>
        <tissue evidence="1">Leaf</tissue>
    </source>
</reference>
<gene>
    <name evidence="1" type="ORF">F2Q69_00043076</name>
</gene>
<comment type="caution">
    <text evidence="1">The sequence shown here is derived from an EMBL/GenBank/DDBJ whole genome shotgun (WGS) entry which is preliminary data.</text>
</comment>
<protein>
    <submittedName>
        <fullName evidence="1">Uncharacterized protein</fullName>
    </submittedName>
</protein>